<dbReference type="NCBIfam" id="TIGR00229">
    <property type="entry name" value="sensory_box"/>
    <property type="match status" value="1"/>
</dbReference>
<dbReference type="InterPro" id="IPR009057">
    <property type="entry name" value="Homeodomain-like_sf"/>
</dbReference>
<dbReference type="Gene3D" id="3.40.50.300">
    <property type="entry name" value="P-loop containing nucleotide triphosphate hydrolases"/>
    <property type="match status" value="1"/>
</dbReference>
<dbReference type="Proteomes" id="UP001364890">
    <property type="component" value="Unassembled WGS sequence"/>
</dbReference>
<dbReference type="InterPro" id="IPR046342">
    <property type="entry name" value="CBS_dom_sf"/>
</dbReference>
<keyword evidence="4" id="KW-0804">Transcription</keyword>
<dbReference type="PROSITE" id="PS51371">
    <property type="entry name" value="CBS"/>
    <property type="match status" value="1"/>
</dbReference>
<name>A0ABU8F4T2_9BACI</name>
<dbReference type="InterPro" id="IPR003593">
    <property type="entry name" value="AAA+_ATPase"/>
</dbReference>
<feature type="domain" description="PAS" evidence="7">
    <location>
        <begin position="138"/>
        <end position="189"/>
    </location>
</feature>
<dbReference type="InterPro" id="IPR013767">
    <property type="entry name" value="PAS_fold"/>
</dbReference>
<dbReference type="PRINTS" id="PR01590">
    <property type="entry name" value="HTHFIS"/>
</dbReference>
<evidence type="ECO:0000256" key="2">
    <source>
        <dbReference type="ARBA" id="ARBA00022840"/>
    </source>
</evidence>
<evidence type="ECO:0000256" key="5">
    <source>
        <dbReference type="PROSITE-ProRule" id="PRU00703"/>
    </source>
</evidence>
<dbReference type="SMART" id="SM00382">
    <property type="entry name" value="AAA"/>
    <property type="match status" value="1"/>
</dbReference>
<dbReference type="PROSITE" id="PS00675">
    <property type="entry name" value="SIGMA54_INTERACT_1"/>
    <property type="match status" value="1"/>
</dbReference>
<evidence type="ECO:0000259" key="8">
    <source>
        <dbReference type="PROSITE" id="PS51371"/>
    </source>
</evidence>
<dbReference type="InterPro" id="IPR035965">
    <property type="entry name" value="PAS-like_dom_sf"/>
</dbReference>
<sequence>MLQGELHELKVENWMLKLPNTARLSDSVRDTAIALTKMNVDCLPVLGNSMNPIGIITNRMLLDAFINDGRDEPILKYMSREDFYIICPHDSLLDIYKLPYQYFFVVNEKHILVGMLTRNEIMKGLSTYIERKTQDLHTTDILDIILNSAYEGVAVVDKEGIIVEFNEAYSRFIGVDKKDAIGRPVSEIIDNTNLHHTVKSGIPERGVIQYIQGQPMVVHRIPLWREGELVGAVGMLIFEGVTELYRIYERFLEKTLQIGTIKSQKLFSNRIGSNSTIEQIIGTNDSIASLKRMTRKVAKTEATVLITGESGTGKEMFAHSIHDLSHHNQGPFISVNCGAIPEHLFESELFGYEEGAFTGAKRGGKPGKFELAESGTIFLDEIGEMPQMMQTKLLRVLQEKMFERVGGIKQIQLKARVVTATNRDLKEMVQSGTFREDLYYRINVIELAIPPLRKRQEDIPILISHYLTEICKKYEMAEKEITDEAIYSLMGYEWYGNIRELANIIEKLVILTEGNTIDLRHLPNYIKRQHFSHTPSLSPINQMKKEEDNKEKEMIIQLLEESAGNKSKAADKLGIHRTTLYKKLKKYGLL</sequence>
<dbReference type="InterPro" id="IPR027417">
    <property type="entry name" value="P-loop_NTPase"/>
</dbReference>
<dbReference type="PROSITE" id="PS50045">
    <property type="entry name" value="SIGMA54_INTERACT_4"/>
    <property type="match status" value="1"/>
</dbReference>
<dbReference type="SUPFAM" id="SSF54631">
    <property type="entry name" value="CBS-domain pair"/>
    <property type="match status" value="1"/>
</dbReference>
<keyword evidence="10" id="KW-1185">Reference proteome</keyword>
<dbReference type="SUPFAM" id="SSF52540">
    <property type="entry name" value="P-loop containing nucleoside triphosphate hydrolases"/>
    <property type="match status" value="1"/>
</dbReference>
<keyword evidence="3" id="KW-0805">Transcription regulation</keyword>
<evidence type="ECO:0000313" key="10">
    <source>
        <dbReference type="Proteomes" id="UP001364890"/>
    </source>
</evidence>
<keyword evidence="2" id="KW-0067">ATP-binding</keyword>
<dbReference type="InterPro" id="IPR000014">
    <property type="entry name" value="PAS"/>
</dbReference>
<evidence type="ECO:0000259" key="7">
    <source>
        <dbReference type="PROSITE" id="PS50112"/>
    </source>
</evidence>
<comment type="caution">
    <text evidence="9">The sequence shown here is derived from an EMBL/GenBank/DDBJ whole genome shotgun (WGS) entry which is preliminary data.</text>
</comment>
<dbReference type="CDD" id="cd00130">
    <property type="entry name" value="PAS"/>
    <property type="match status" value="1"/>
</dbReference>
<gene>
    <name evidence="9" type="ORF">WAX74_10240</name>
</gene>
<keyword evidence="5" id="KW-0129">CBS domain</keyword>
<dbReference type="InterPro" id="IPR058031">
    <property type="entry name" value="AAA_lid_NorR"/>
</dbReference>
<proteinExistence type="predicted"/>
<keyword evidence="1" id="KW-0547">Nucleotide-binding</keyword>
<dbReference type="InterPro" id="IPR002078">
    <property type="entry name" value="Sigma_54_int"/>
</dbReference>
<dbReference type="Pfam" id="PF00989">
    <property type="entry name" value="PAS"/>
    <property type="match status" value="1"/>
</dbReference>
<dbReference type="Pfam" id="PF00571">
    <property type="entry name" value="CBS"/>
    <property type="match status" value="1"/>
</dbReference>
<dbReference type="Gene3D" id="1.10.8.60">
    <property type="match status" value="1"/>
</dbReference>
<evidence type="ECO:0000313" key="9">
    <source>
        <dbReference type="EMBL" id="MEI4770017.1"/>
    </source>
</evidence>
<evidence type="ECO:0000256" key="1">
    <source>
        <dbReference type="ARBA" id="ARBA00022741"/>
    </source>
</evidence>
<dbReference type="SUPFAM" id="SSF55785">
    <property type="entry name" value="PYP-like sensor domain (PAS domain)"/>
    <property type="match status" value="1"/>
</dbReference>
<dbReference type="InterPro" id="IPR002197">
    <property type="entry name" value="HTH_Fis"/>
</dbReference>
<evidence type="ECO:0000259" key="6">
    <source>
        <dbReference type="PROSITE" id="PS50045"/>
    </source>
</evidence>
<dbReference type="Pfam" id="PF02954">
    <property type="entry name" value="HTH_8"/>
    <property type="match status" value="1"/>
</dbReference>
<dbReference type="EMBL" id="JBAWSY010000006">
    <property type="protein sequence ID" value="MEI4770017.1"/>
    <property type="molecule type" value="Genomic_DNA"/>
</dbReference>
<organism evidence="9 10">
    <name type="scientific">Psychrobacillus mangrovi</name>
    <dbReference type="NCBI Taxonomy" id="3117745"/>
    <lineage>
        <taxon>Bacteria</taxon>
        <taxon>Bacillati</taxon>
        <taxon>Bacillota</taxon>
        <taxon>Bacilli</taxon>
        <taxon>Bacillales</taxon>
        <taxon>Bacillaceae</taxon>
        <taxon>Psychrobacillus</taxon>
    </lineage>
</organism>
<dbReference type="Gene3D" id="3.30.450.20">
    <property type="entry name" value="PAS domain"/>
    <property type="match status" value="1"/>
</dbReference>
<dbReference type="SUPFAM" id="SSF46689">
    <property type="entry name" value="Homeodomain-like"/>
    <property type="match status" value="1"/>
</dbReference>
<feature type="domain" description="CBS" evidence="8">
    <location>
        <begin position="15"/>
        <end position="72"/>
    </location>
</feature>
<dbReference type="CDD" id="cd00009">
    <property type="entry name" value="AAA"/>
    <property type="match status" value="1"/>
</dbReference>
<dbReference type="CDD" id="cd02205">
    <property type="entry name" value="CBS_pair_SF"/>
    <property type="match status" value="1"/>
</dbReference>
<protein>
    <submittedName>
        <fullName evidence="9">Sigma 54-interacting transcriptional regulator</fullName>
    </submittedName>
</protein>
<dbReference type="Pfam" id="PF25601">
    <property type="entry name" value="AAA_lid_14"/>
    <property type="match status" value="1"/>
</dbReference>
<evidence type="ECO:0000256" key="4">
    <source>
        <dbReference type="ARBA" id="ARBA00023163"/>
    </source>
</evidence>
<accession>A0ABU8F4T2</accession>
<dbReference type="InterPro" id="IPR025662">
    <property type="entry name" value="Sigma_54_int_dom_ATP-bd_1"/>
</dbReference>
<feature type="domain" description="Sigma-54 factor interaction" evidence="6">
    <location>
        <begin position="280"/>
        <end position="510"/>
    </location>
</feature>
<dbReference type="Gene3D" id="3.10.580.10">
    <property type="entry name" value="CBS-domain"/>
    <property type="match status" value="1"/>
</dbReference>
<evidence type="ECO:0000256" key="3">
    <source>
        <dbReference type="ARBA" id="ARBA00023015"/>
    </source>
</evidence>
<dbReference type="SMART" id="SM00091">
    <property type="entry name" value="PAS"/>
    <property type="match status" value="1"/>
</dbReference>
<dbReference type="PANTHER" id="PTHR32071:SF57">
    <property type="entry name" value="C4-DICARBOXYLATE TRANSPORT TRANSCRIPTIONAL REGULATORY PROTEIN DCTD"/>
    <property type="match status" value="1"/>
</dbReference>
<dbReference type="PANTHER" id="PTHR32071">
    <property type="entry name" value="TRANSCRIPTIONAL REGULATORY PROTEIN"/>
    <property type="match status" value="1"/>
</dbReference>
<dbReference type="Gene3D" id="1.10.10.60">
    <property type="entry name" value="Homeodomain-like"/>
    <property type="match status" value="1"/>
</dbReference>
<reference evidence="9 10" key="1">
    <citation type="submission" date="2024-01" db="EMBL/GenBank/DDBJ databases">
        <title>Seven novel Bacillus-like species.</title>
        <authorList>
            <person name="Liu G."/>
        </authorList>
    </citation>
    <scope>NUCLEOTIDE SEQUENCE [LARGE SCALE GENOMIC DNA]</scope>
    <source>
        <strain evidence="9 10">FJAT-51614</strain>
    </source>
</reference>
<dbReference type="PROSITE" id="PS50112">
    <property type="entry name" value="PAS"/>
    <property type="match status" value="1"/>
</dbReference>
<dbReference type="Pfam" id="PF00158">
    <property type="entry name" value="Sigma54_activat"/>
    <property type="match status" value="1"/>
</dbReference>
<dbReference type="InterPro" id="IPR000644">
    <property type="entry name" value="CBS_dom"/>
</dbReference>